<organism evidence="8 9">
    <name type="scientific">Jeotgalibaca arthritidis</name>
    <dbReference type="NCBI Taxonomy" id="1868794"/>
    <lineage>
        <taxon>Bacteria</taxon>
        <taxon>Bacillati</taxon>
        <taxon>Bacillota</taxon>
        <taxon>Bacilli</taxon>
        <taxon>Lactobacillales</taxon>
        <taxon>Carnobacteriaceae</taxon>
        <taxon>Jeotgalibaca</taxon>
    </lineage>
</organism>
<proteinExistence type="predicted"/>
<gene>
    <name evidence="8" type="ORF">G7057_08675</name>
</gene>
<accession>A0A6G7KB46</accession>
<evidence type="ECO:0000259" key="6">
    <source>
        <dbReference type="Pfam" id="PF13847"/>
    </source>
</evidence>
<feature type="binding site" evidence="4">
    <location>
        <position position="37"/>
    </location>
    <ligand>
        <name>Zn(2+)</name>
        <dbReference type="ChEBI" id="CHEBI:29105"/>
    </ligand>
</feature>
<dbReference type="KEGG" id="jar:G7057_08675"/>
<protein>
    <submittedName>
        <fullName evidence="8">Methyltransferase domain-containing protein</fullName>
    </submittedName>
</protein>
<dbReference type="InterPro" id="IPR029063">
    <property type="entry name" value="SAM-dependent_MTases_sf"/>
</dbReference>
<dbReference type="AlphaFoldDB" id="A0A6G7KB46"/>
<feature type="domain" description="23S rRNA (guanine(745)-N(1))-methyltransferase N-terminal" evidence="7">
    <location>
        <begin position="18"/>
        <end position="54"/>
    </location>
</feature>
<dbReference type="SUPFAM" id="SSF53335">
    <property type="entry name" value="S-adenosyl-L-methionine-dependent methyltransferases"/>
    <property type="match status" value="1"/>
</dbReference>
<dbReference type="RefSeq" id="WP_166162830.1">
    <property type="nucleotide sequence ID" value="NZ_CP049740.1"/>
</dbReference>
<dbReference type="GO" id="GO:0032259">
    <property type="term" value="P:methylation"/>
    <property type="evidence" value="ECO:0007669"/>
    <property type="project" value="UniProtKB-KW"/>
</dbReference>
<feature type="binding site" evidence="4">
    <location>
        <position position="20"/>
    </location>
    <ligand>
        <name>Zn(2+)</name>
        <dbReference type="ChEBI" id="CHEBI:29105"/>
    </ligand>
</feature>
<dbReference type="GO" id="GO:0046872">
    <property type="term" value="F:metal ion binding"/>
    <property type="evidence" value="ECO:0007669"/>
    <property type="project" value="UniProtKB-KW"/>
</dbReference>
<evidence type="ECO:0000256" key="4">
    <source>
        <dbReference type="PIRSR" id="PIRSR018249-1"/>
    </source>
</evidence>
<dbReference type="Gene3D" id="3.40.50.150">
    <property type="entry name" value="Vaccinia Virus protein VP39"/>
    <property type="match status" value="1"/>
</dbReference>
<keyword evidence="2 8" id="KW-0808">Transferase</keyword>
<dbReference type="Pfam" id="PF13847">
    <property type="entry name" value="Methyltransf_31"/>
    <property type="match status" value="1"/>
</dbReference>
<dbReference type="EMBL" id="CP049740">
    <property type="protein sequence ID" value="QII82489.1"/>
    <property type="molecule type" value="Genomic_DNA"/>
</dbReference>
<evidence type="ECO:0000313" key="9">
    <source>
        <dbReference type="Proteomes" id="UP000501451"/>
    </source>
</evidence>
<keyword evidence="4" id="KW-0862">Zinc</keyword>
<feature type="binding site" evidence="4">
    <location>
        <position position="41"/>
    </location>
    <ligand>
        <name>Zn(2+)</name>
        <dbReference type="ChEBI" id="CHEBI:29105"/>
    </ligand>
</feature>
<dbReference type="GO" id="GO:0008168">
    <property type="term" value="F:methyltransferase activity"/>
    <property type="evidence" value="ECO:0007669"/>
    <property type="project" value="UniProtKB-KW"/>
</dbReference>
<evidence type="ECO:0000256" key="1">
    <source>
        <dbReference type="ARBA" id="ARBA00022603"/>
    </source>
</evidence>
<dbReference type="InterPro" id="IPR016718">
    <property type="entry name" value="rRNA_m1G-MeTrfase_A_prd"/>
</dbReference>
<feature type="binding site" evidence="5">
    <location>
        <position position="79"/>
    </location>
    <ligand>
        <name>S-adenosyl-L-methionine</name>
        <dbReference type="ChEBI" id="CHEBI:59789"/>
    </ligand>
</feature>
<feature type="binding site" evidence="5">
    <location>
        <begin position="105"/>
        <end position="106"/>
    </location>
    <ligand>
        <name>S-adenosyl-L-methionine</name>
        <dbReference type="ChEBI" id="CHEBI:59789"/>
    </ligand>
</feature>
<dbReference type="InterPro" id="IPR048647">
    <property type="entry name" value="RlmA_N"/>
</dbReference>
<name>A0A6G7KB46_9LACT</name>
<keyword evidence="1 8" id="KW-0489">Methyltransferase</keyword>
<dbReference type="PANTHER" id="PTHR43464:SF19">
    <property type="entry name" value="UBIQUINONE BIOSYNTHESIS O-METHYLTRANSFERASE, MITOCHONDRIAL"/>
    <property type="match status" value="1"/>
</dbReference>
<dbReference type="InterPro" id="IPR025714">
    <property type="entry name" value="Methyltranfer_dom"/>
</dbReference>
<reference evidence="8 9" key="1">
    <citation type="journal article" date="2017" name="Int. J. Syst. Evol. Microbiol.">
        <title>Jeotgalibaca porci sp. nov. and Jeotgalibaca arthritidis sp. nov., isolated from pigs, and emended description of the genus Jeotgalibaca.</title>
        <authorList>
            <person name="Zamora L."/>
            <person name="Perez-Sancho M."/>
            <person name="Dominguez L."/>
            <person name="Fernandez-Garayzabal J.F."/>
            <person name="Vela A.I."/>
        </authorList>
    </citation>
    <scope>NUCLEOTIDE SEQUENCE [LARGE SCALE GENOMIC DNA]</scope>
    <source>
        <strain evidence="8 9">CECT 9157</strain>
    </source>
</reference>
<dbReference type="Pfam" id="PF21302">
    <property type="entry name" value="Zn_ribbon_RlmA"/>
    <property type="match status" value="1"/>
</dbReference>
<dbReference type="PANTHER" id="PTHR43464">
    <property type="entry name" value="METHYLTRANSFERASE"/>
    <property type="match status" value="1"/>
</dbReference>
<feature type="domain" description="Methyltransferase" evidence="6">
    <location>
        <begin position="96"/>
        <end position="190"/>
    </location>
</feature>
<evidence type="ECO:0000256" key="5">
    <source>
        <dbReference type="PIRSR" id="PIRSR018249-2"/>
    </source>
</evidence>
<dbReference type="Proteomes" id="UP000501451">
    <property type="component" value="Chromosome"/>
</dbReference>
<feature type="binding site" evidence="4">
    <location>
        <position position="23"/>
    </location>
    <ligand>
        <name>Zn(2+)</name>
        <dbReference type="ChEBI" id="CHEBI:29105"/>
    </ligand>
</feature>
<feature type="binding site" evidence="5">
    <location>
        <position position="193"/>
    </location>
    <ligand>
        <name>S-adenosyl-L-methionine</name>
        <dbReference type="ChEBI" id="CHEBI:59789"/>
    </ligand>
</feature>
<dbReference type="PIRSF" id="PIRSF018249">
    <property type="entry name" value="MyrA_prd"/>
    <property type="match status" value="1"/>
</dbReference>
<sequence length="285" mass="32114">MKKIELSALFLEEHLDLFQCPVCQQAFEAVIGTSLNCVANHQFDLSKKGTLHLLMKGGQNDYDKDMLTSRKNLAATGFFHPMLDVVKEKLESRSIEAVLDVGCGEGSHLHYLNQQGLSGAKIGFDISKDAIQLAASHFFDDGFFCVADLAQSPFAKTQFDAIINILSPSHYEEFDRLLKPGGLVVKVVPDSDYLIELRQRLYGADDDKQHYENDLVINRFKEAYPDCLHDHVTYEIALSKEAFYWLVDMTPLTWHMDEAKRQDLLAHPLESITVSMSILVGTKKA</sequence>
<evidence type="ECO:0000259" key="7">
    <source>
        <dbReference type="Pfam" id="PF21302"/>
    </source>
</evidence>
<keyword evidence="9" id="KW-1185">Reference proteome</keyword>
<dbReference type="CDD" id="cd02440">
    <property type="entry name" value="AdoMet_MTases"/>
    <property type="match status" value="1"/>
</dbReference>
<keyword evidence="4" id="KW-0479">Metal-binding</keyword>
<evidence type="ECO:0000256" key="3">
    <source>
        <dbReference type="ARBA" id="ARBA00022691"/>
    </source>
</evidence>
<keyword evidence="3 5" id="KW-0949">S-adenosyl-L-methionine</keyword>
<evidence type="ECO:0000256" key="2">
    <source>
        <dbReference type="ARBA" id="ARBA00022679"/>
    </source>
</evidence>
<evidence type="ECO:0000313" key="8">
    <source>
        <dbReference type="EMBL" id="QII82489.1"/>
    </source>
</evidence>